<protein>
    <submittedName>
        <fullName evidence="2">Uncharacterized protein</fullName>
    </submittedName>
</protein>
<organism evidence="2 3">
    <name type="scientific">Klebsiella variicola</name>
    <dbReference type="NCBI Taxonomy" id="244366"/>
    <lineage>
        <taxon>Bacteria</taxon>
        <taxon>Pseudomonadati</taxon>
        <taxon>Pseudomonadota</taxon>
        <taxon>Gammaproteobacteria</taxon>
        <taxon>Enterobacterales</taxon>
        <taxon>Enterobacteriaceae</taxon>
        <taxon>Klebsiella/Raoultella group</taxon>
        <taxon>Klebsiella</taxon>
        <taxon>Klebsiella pneumoniae complex</taxon>
    </lineage>
</organism>
<dbReference type="EMBL" id="PIDP01000557">
    <property type="protein sequence ID" value="PLM93876.1"/>
    <property type="molecule type" value="Genomic_DNA"/>
</dbReference>
<dbReference type="AlphaFoldDB" id="A0A2N4Z055"/>
<gene>
    <name evidence="2" type="ORF">CWN47_16370</name>
</gene>
<keyword evidence="1" id="KW-1133">Transmembrane helix</keyword>
<accession>A0A2N4Z055</accession>
<keyword evidence="1" id="KW-0472">Membrane</keyword>
<keyword evidence="1" id="KW-0812">Transmembrane</keyword>
<comment type="caution">
    <text evidence="2">The sequence shown here is derived from an EMBL/GenBank/DDBJ whole genome shotgun (WGS) entry which is preliminary data.</text>
</comment>
<evidence type="ECO:0000313" key="3">
    <source>
        <dbReference type="Proteomes" id="UP000234412"/>
    </source>
</evidence>
<feature type="transmembrane region" description="Helical" evidence="1">
    <location>
        <begin position="36"/>
        <end position="59"/>
    </location>
</feature>
<sequence>MVDCMVKFIPIMVVAGRTQASSIARLLQDSVLVWSLWSWFHAIIPFYVPLAVAIIICTIDARVGYKTFFKPLIYIKARSFNVSTEKPTVQLQYSLAGGQANQFFTLARKTTSIHFVYLFTCYVYLSLAKSLSKYAKVIQRGI</sequence>
<evidence type="ECO:0000313" key="2">
    <source>
        <dbReference type="EMBL" id="PLM93876.1"/>
    </source>
</evidence>
<evidence type="ECO:0000256" key="1">
    <source>
        <dbReference type="SAM" id="Phobius"/>
    </source>
</evidence>
<dbReference type="Proteomes" id="UP000234412">
    <property type="component" value="Unassembled WGS sequence"/>
</dbReference>
<reference evidence="2 3" key="1">
    <citation type="submission" date="2017-11" db="EMBL/GenBank/DDBJ databases">
        <authorList>
            <person name="Han C.G."/>
        </authorList>
    </citation>
    <scope>NUCLEOTIDE SEQUENCE [LARGE SCALE GENOMIC DNA]</scope>
    <source>
        <strain evidence="2 3">A8</strain>
    </source>
</reference>
<reference evidence="2 3" key="2">
    <citation type="submission" date="2018-01" db="EMBL/GenBank/DDBJ databases">
        <title>Genomic study of Klebsiella pneumoniae.</title>
        <authorList>
            <person name="Yang Y."/>
            <person name="Bicalho R."/>
        </authorList>
    </citation>
    <scope>NUCLEOTIDE SEQUENCE [LARGE SCALE GENOMIC DNA]</scope>
    <source>
        <strain evidence="2 3">A8</strain>
    </source>
</reference>
<name>A0A2N4Z055_KLEVA</name>
<proteinExistence type="predicted"/>